<dbReference type="PANTHER" id="PTHR48228">
    <property type="entry name" value="SUCCINYL-COA--D-CITRAMALATE COA-TRANSFERASE"/>
    <property type="match status" value="1"/>
</dbReference>
<accession>A0A151Z760</accession>
<keyword evidence="2" id="KW-0808">Transferase</keyword>
<dbReference type="Gene3D" id="3.30.1540.10">
    <property type="entry name" value="formyl-coa transferase, domain 3"/>
    <property type="match status" value="1"/>
</dbReference>
<sequence>MSDGPLKGIVVLEFQGLAPAPFCGMILRDFGARVIRVDRVFNGEAQSLDFDVLSRGKETIAVDLKSKAGVEVVKRLCKNANVIIEPYRPGVMEKLGLSPKDLHEVNRKLIYARLTGFGQTGDKYHKMVGHDINFLALSGMLSLFGRSNDKPLFPGNLLADMAGGGLMCALGILLSLLDKNNLDKIVDCSMMSSVSYLGTFPYLLKLHTDLLDQPRGRNFIDSGSHYYEVYQTKDNKYITVGAIEPHFYEKLLVKMGFTQDQIKQFPEQNDKSSWESMKIEFQKQFLTKTRDEWEQVFINSECCVAPLLEVEELKKHPHTRQLIMDSENSIKPQPNLSFYQPKPNNTLIKISGLNTVPVLKEFGFSPAEIDTLKSKKIIPVNLNSQL</sequence>
<proteinExistence type="inferred from homology"/>
<dbReference type="InterPro" id="IPR044855">
    <property type="entry name" value="CoA-Trfase_III_dom3_sf"/>
</dbReference>
<dbReference type="OrthoDB" id="16747at2759"/>
<protein>
    <submittedName>
        <fullName evidence="2">CoA-transferase family III protein</fullName>
    </submittedName>
</protein>
<dbReference type="STRING" id="361077.A0A151Z760"/>
<dbReference type="Proteomes" id="UP000076078">
    <property type="component" value="Unassembled WGS sequence"/>
</dbReference>
<evidence type="ECO:0000313" key="3">
    <source>
        <dbReference type="Proteomes" id="UP000076078"/>
    </source>
</evidence>
<reference evidence="2 3" key="1">
    <citation type="submission" date="2015-12" db="EMBL/GenBank/DDBJ databases">
        <title>Dictyostelia acquired genes for synthesis and detection of signals that induce cell-type specialization by lateral gene transfer from prokaryotes.</title>
        <authorList>
            <person name="Gloeckner G."/>
            <person name="Schaap P."/>
        </authorList>
    </citation>
    <scope>NUCLEOTIDE SEQUENCE [LARGE SCALE GENOMIC DNA]</scope>
    <source>
        <strain evidence="2 3">TK</strain>
    </source>
</reference>
<gene>
    <name evidence="2" type="ORF">DLAC_09770</name>
</gene>
<name>A0A151Z760_TIELA</name>
<dbReference type="InterPro" id="IPR050509">
    <property type="entry name" value="CoA-transferase_III"/>
</dbReference>
<comment type="similarity">
    <text evidence="1">Belongs to the CoA-transferase III family.</text>
</comment>
<dbReference type="Pfam" id="PF02515">
    <property type="entry name" value="CoA_transf_3"/>
    <property type="match status" value="1"/>
</dbReference>
<dbReference type="AlphaFoldDB" id="A0A151Z760"/>
<dbReference type="PANTHER" id="PTHR48228:SF5">
    <property type="entry name" value="ALPHA-METHYLACYL-COA RACEMASE"/>
    <property type="match status" value="1"/>
</dbReference>
<dbReference type="SUPFAM" id="SSF89796">
    <property type="entry name" value="CoA-transferase family III (CaiB/BaiF)"/>
    <property type="match status" value="1"/>
</dbReference>
<dbReference type="Gene3D" id="3.40.50.10540">
    <property type="entry name" value="Crotonobetainyl-coa:carnitine coa-transferase, domain 1"/>
    <property type="match status" value="1"/>
</dbReference>
<keyword evidence="3" id="KW-1185">Reference proteome</keyword>
<dbReference type="InterPro" id="IPR003673">
    <property type="entry name" value="CoA-Trfase_fam_III"/>
</dbReference>
<comment type="caution">
    <text evidence="2">The sequence shown here is derived from an EMBL/GenBank/DDBJ whole genome shotgun (WGS) entry which is preliminary data.</text>
</comment>
<evidence type="ECO:0000313" key="2">
    <source>
        <dbReference type="EMBL" id="KYQ89800.1"/>
    </source>
</evidence>
<dbReference type="InParanoid" id="A0A151Z760"/>
<organism evidence="2 3">
    <name type="scientific">Tieghemostelium lacteum</name>
    <name type="common">Slime mold</name>
    <name type="synonym">Dictyostelium lacteum</name>
    <dbReference type="NCBI Taxonomy" id="361077"/>
    <lineage>
        <taxon>Eukaryota</taxon>
        <taxon>Amoebozoa</taxon>
        <taxon>Evosea</taxon>
        <taxon>Eumycetozoa</taxon>
        <taxon>Dictyostelia</taxon>
        <taxon>Dictyosteliales</taxon>
        <taxon>Raperosteliaceae</taxon>
        <taxon>Tieghemostelium</taxon>
    </lineage>
</organism>
<dbReference type="GO" id="GO:0016740">
    <property type="term" value="F:transferase activity"/>
    <property type="evidence" value="ECO:0007669"/>
    <property type="project" value="UniProtKB-KW"/>
</dbReference>
<dbReference type="InterPro" id="IPR023606">
    <property type="entry name" value="CoA-Trfase_III_dom_1_sf"/>
</dbReference>
<evidence type="ECO:0000256" key="1">
    <source>
        <dbReference type="ARBA" id="ARBA00008383"/>
    </source>
</evidence>
<dbReference type="OMA" id="VVIDPFR"/>
<dbReference type="EMBL" id="LODT01000039">
    <property type="protein sequence ID" value="KYQ89800.1"/>
    <property type="molecule type" value="Genomic_DNA"/>
</dbReference>